<evidence type="ECO:0000256" key="4">
    <source>
        <dbReference type="RuleBase" id="RU003512"/>
    </source>
</evidence>
<dbReference type="AlphaFoldDB" id="A0A1S6IVB2"/>
<evidence type="ECO:0000256" key="3">
    <source>
        <dbReference type="ARBA" id="ARBA00022729"/>
    </source>
</evidence>
<evidence type="ECO:0000313" key="5">
    <source>
        <dbReference type="EMBL" id="AQS58705.1"/>
    </source>
</evidence>
<dbReference type="GO" id="GO:0030001">
    <property type="term" value="P:metal ion transport"/>
    <property type="evidence" value="ECO:0007669"/>
    <property type="project" value="InterPro"/>
</dbReference>
<dbReference type="InterPro" id="IPR006128">
    <property type="entry name" value="Lipoprotein_PsaA-like"/>
</dbReference>
<dbReference type="Pfam" id="PF01297">
    <property type="entry name" value="ZnuA"/>
    <property type="match status" value="1"/>
</dbReference>
<dbReference type="OrthoDB" id="9810636at2"/>
<protein>
    <submittedName>
        <fullName evidence="5">ABC transporter substrate-binding protein</fullName>
    </submittedName>
</protein>
<gene>
    <name evidence="5" type="ORF">B0537_06185</name>
</gene>
<dbReference type="InterPro" id="IPR050492">
    <property type="entry name" value="Bact_metal-bind_prot9"/>
</dbReference>
<dbReference type="RefSeq" id="WP_077713683.1">
    <property type="nucleotide sequence ID" value="NZ_CP019698.1"/>
</dbReference>
<dbReference type="GO" id="GO:0007155">
    <property type="term" value="P:cell adhesion"/>
    <property type="evidence" value="ECO:0007669"/>
    <property type="project" value="InterPro"/>
</dbReference>
<dbReference type="STRING" id="1833852.B0537_06185"/>
<dbReference type="Proteomes" id="UP000189464">
    <property type="component" value="Chromosome"/>
</dbReference>
<dbReference type="KEGG" id="dfg:B0537_06185"/>
<dbReference type="GO" id="GO:0046872">
    <property type="term" value="F:metal ion binding"/>
    <property type="evidence" value="ECO:0007669"/>
    <property type="project" value="InterPro"/>
</dbReference>
<dbReference type="PANTHER" id="PTHR42953">
    <property type="entry name" value="HIGH-AFFINITY ZINC UPTAKE SYSTEM PROTEIN ZNUA-RELATED"/>
    <property type="match status" value="1"/>
</dbReference>
<accession>A0A1S6IVB2</accession>
<dbReference type="InterPro" id="IPR006127">
    <property type="entry name" value="ZnuA-like"/>
</dbReference>
<evidence type="ECO:0000256" key="2">
    <source>
        <dbReference type="ARBA" id="ARBA00022448"/>
    </source>
</evidence>
<dbReference type="SUPFAM" id="SSF53807">
    <property type="entry name" value="Helical backbone' metal receptor"/>
    <property type="match status" value="1"/>
</dbReference>
<dbReference type="PANTHER" id="PTHR42953:SF3">
    <property type="entry name" value="HIGH-AFFINITY ZINC UPTAKE SYSTEM PROTEIN ZNUA"/>
    <property type="match status" value="1"/>
</dbReference>
<dbReference type="PRINTS" id="PR00691">
    <property type="entry name" value="ADHESINB"/>
</dbReference>
<keyword evidence="3" id="KW-0732">Signal</keyword>
<dbReference type="Gene3D" id="3.40.50.1980">
    <property type="entry name" value="Nitrogenase molybdenum iron protein domain"/>
    <property type="match status" value="2"/>
</dbReference>
<dbReference type="PROSITE" id="PS51257">
    <property type="entry name" value="PROKAR_LIPOPROTEIN"/>
    <property type="match status" value="1"/>
</dbReference>
<comment type="similarity">
    <text evidence="1 4">Belongs to the bacterial solute-binding protein 9 family.</text>
</comment>
<dbReference type="EMBL" id="CP019698">
    <property type="protein sequence ID" value="AQS58705.1"/>
    <property type="molecule type" value="Genomic_DNA"/>
</dbReference>
<name>A0A1S6IVB2_9FIRM</name>
<sequence length="319" mass="35003">MKQGRLAVVLTLTIVLITLGLLTGCTNNSSTPGAKDKIIVYTSIYPLYDFTTKIGGDKIEVRNLVPAGGEPHEWEPSPRDLAELSKADVFIYCGSGIEAWLEKTLPSIDQNKVLVVNASQNIELLHLDEEDGHNHAHDNKHQASVDPHVWVDPLNAVVMVDHILNGLVQVDEQNKANYQANAEDFKSKLLALHRDYEQAFAKAQGREFVVSHAAFGYLAHRYGLKQIAIRGLSPEVEPSPSDMAKIVKLAREKGIKYIFTESLVSPKVSEALASELSAKTLVLNPVGGLTEEEIAAGKDYLTVMYENLQNLKLALGVSI</sequence>
<reference evidence="5 6" key="1">
    <citation type="journal article" date="2016" name="Int. J. Syst. Evol. Microbiol.">
        <title>Desulfotomaculum ferrireducens sp. nov., a moderately thermophilic sulfate-reducing and dissimilatory Fe(III)-reducing bacterium isolated from compost.</title>
        <authorList>
            <person name="Yang G."/>
            <person name="Guo J."/>
            <person name="Zhuang L."/>
            <person name="Yuan Y."/>
            <person name="Zhou S."/>
        </authorList>
    </citation>
    <scope>NUCLEOTIDE SEQUENCE [LARGE SCALE GENOMIC DNA]</scope>
    <source>
        <strain evidence="5 6">GSS09</strain>
    </source>
</reference>
<dbReference type="PRINTS" id="PR00690">
    <property type="entry name" value="ADHESNFAMILY"/>
</dbReference>
<dbReference type="CDD" id="cd01017">
    <property type="entry name" value="AdcA"/>
    <property type="match status" value="1"/>
</dbReference>
<keyword evidence="2 4" id="KW-0813">Transport</keyword>
<evidence type="ECO:0000313" key="6">
    <source>
        <dbReference type="Proteomes" id="UP000189464"/>
    </source>
</evidence>
<organism evidence="5 6">
    <name type="scientific">Desulforamulus ferrireducens</name>
    <dbReference type="NCBI Taxonomy" id="1833852"/>
    <lineage>
        <taxon>Bacteria</taxon>
        <taxon>Bacillati</taxon>
        <taxon>Bacillota</taxon>
        <taxon>Clostridia</taxon>
        <taxon>Eubacteriales</taxon>
        <taxon>Peptococcaceae</taxon>
        <taxon>Desulforamulus</taxon>
    </lineage>
</organism>
<evidence type="ECO:0000256" key="1">
    <source>
        <dbReference type="ARBA" id="ARBA00011028"/>
    </source>
</evidence>
<dbReference type="InterPro" id="IPR006129">
    <property type="entry name" value="AdhesinB"/>
</dbReference>
<proteinExistence type="inferred from homology"/>
<keyword evidence="6" id="KW-1185">Reference proteome</keyword>